<dbReference type="AlphaFoldDB" id="A0A5C6LN81"/>
<dbReference type="PANTHER" id="PTHR47506">
    <property type="entry name" value="TRANSCRIPTIONAL REGULATORY PROTEIN"/>
    <property type="match status" value="1"/>
</dbReference>
<dbReference type="SUPFAM" id="SSF46689">
    <property type="entry name" value="Homeodomain-like"/>
    <property type="match status" value="1"/>
</dbReference>
<evidence type="ECO:0000256" key="4">
    <source>
        <dbReference type="PROSITE-ProRule" id="PRU00335"/>
    </source>
</evidence>
<dbReference type="InterPro" id="IPR001647">
    <property type="entry name" value="HTH_TetR"/>
</dbReference>
<keyword evidence="2 4" id="KW-0238">DNA-binding</keyword>
<organism evidence="6 7">
    <name type="scientific">Chitinophaga pinensis</name>
    <dbReference type="NCBI Taxonomy" id="79329"/>
    <lineage>
        <taxon>Bacteria</taxon>
        <taxon>Pseudomonadati</taxon>
        <taxon>Bacteroidota</taxon>
        <taxon>Chitinophagia</taxon>
        <taxon>Chitinophagales</taxon>
        <taxon>Chitinophagaceae</taxon>
        <taxon>Chitinophaga</taxon>
    </lineage>
</organism>
<evidence type="ECO:0000313" key="7">
    <source>
        <dbReference type="Proteomes" id="UP000318815"/>
    </source>
</evidence>
<dbReference type="RefSeq" id="WP_146307143.1">
    <property type="nucleotide sequence ID" value="NZ_VOHS01000030.1"/>
</dbReference>
<feature type="DNA-binding region" description="H-T-H motif" evidence="4">
    <location>
        <begin position="25"/>
        <end position="44"/>
    </location>
</feature>
<reference evidence="6 7" key="1">
    <citation type="submission" date="2019-08" db="EMBL/GenBank/DDBJ databases">
        <title>Whole genome sequencing of chitin degrading bacteria Chitinophaga pinensis YS16.</title>
        <authorList>
            <person name="Singh R.P."/>
            <person name="Manchanda G."/>
            <person name="Maurya I.K."/>
            <person name="Joshi N.K."/>
            <person name="Srivastava A.K."/>
        </authorList>
    </citation>
    <scope>NUCLEOTIDE SEQUENCE [LARGE SCALE GENOMIC DNA]</scope>
    <source>
        <strain evidence="6 7">YS-16</strain>
    </source>
</reference>
<evidence type="ECO:0000256" key="2">
    <source>
        <dbReference type="ARBA" id="ARBA00023125"/>
    </source>
</evidence>
<dbReference type="PROSITE" id="PS50977">
    <property type="entry name" value="HTH_TETR_2"/>
    <property type="match status" value="1"/>
</dbReference>
<gene>
    <name evidence="6" type="ORF">FEF09_22220</name>
</gene>
<dbReference type="Proteomes" id="UP000318815">
    <property type="component" value="Unassembled WGS sequence"/>
</dbReference>
<name>A0A5C6LN81_9BACT</name>
<evidence type="ECO:0000256" key="3">
    <source>
        <dbReference type="ARBA" id="ARBA00023163"/>
    </source>
</evidence>
<dbReference type="Pfam" id="PF00440">
    <property type="entry name" value="TetR_N"/>
    <property type="match status" value="1"/>
</dbReference>
<dbReference type="SUPFAM" id="SSF48498">
    <property type="entry name" value="Tetracyclin repressor-like, C-terminal domain"/>
    <property type="match status" value="1"/>
</dbReference>
<dbReference type="EMBL" id="VOHS01000030">
    <property type="protein sequence ID" value="TWV97380.1"/>
    <property type="molecule type" value="Genomic_DNA"/>
</dbReference>
<dbReference type="InterPro" id="IPR009057">
    <property type="entry name" value="Homeodomain-like_sf"/>
</dbReference>
<dbReference type="GO" id="GO:0003677">
    <property type="term" value="F:DNA binding"/>
    <property type="evidence" value="ECO:0007669"/>
    <property type="project" value="UniProtKB-UniRule"/>
</dbReference>
<keyword evidence="1" id="KW-0805">Transcription regulation</keyword>
<evidence type="ECO:0000259" key="5">
    <source>
        <dbReference type="PROSITE" id="PS50977"/>
    </source>
</evidence>
<proteinExistence type="predicted"/>
<feature type="domain" description="HTH tetR-type" evidence="5">
    <location>
        <begin position="2"/>
        <end position="62"/>
    </location>
</feature>
<evidence type="ECO:0000256" key="1">
    <source>
        <dbReference type="ARBA" id="ARBA00023015"/>
    </source>
</evidence>
<dbReference type="OrthoDB" id="9809772at2"/>
<dbReference type="InterPro" id="IPR036271">
    <property type="entry name" value="Tet_transcr_reg_TetR-rel_C_sf"/>
</dbReference>
<keyword evidence="7" id="KW-1185">Reference proteome</keyword>
<dbReference type="PANTHER" id="PTHR47506:SF1">
    <property type="entry name" value="HTH-TYPE TRANSCRIPTIONAL REGULATOR YJDC"/>
    <property type="match status" value="1"/>
</dbReference>
<sequence>MQDTKEKIVALADQLIRTKGYNAFSYKDISDPLEIKNAAIHYHFPTKTDLGIAVVDFETERFKEHTAKWSGMPEDKQLKQLFETFNRKHKEGLVCLMGTLSPDYKTFPEPLQEKVTEMSTAFADWTSQCLENGRKKGFFAFDGDAYDRALLVLSNLLASLLMSRVMGPKTYGKISAQLYKDLLKKN</sequence>
<comment type="caution">
    <text evidence="6">The sequence shown here is derived from an EMBL/GenBank/DDBJ whole genome shotgun (WGS) entry which is preliminary data.</text>
</comment>
<evidence type="ECO:0000313" key="6">
    <source>
        <dbReference type="EMBL" id="TWV97380.1"/>
    </source>
</evidence>
<dbReference type="Gene3D" id="1.10.357.10">
    <property type="entry name" value="Tetracycline Repressor, domain 2"/>
    <property type="match status" value="1"/>
</dbReference>
<accession>A0A5C6LN81</accession>
<keyword evidence="3" id="KW-0804">Transcription</keyword>
<protein>
    <submittedName>
        <fullName evidence="6">TetR/AcrR family transcriptional regulator</fullName>
    </submittedName>
</protein>